<keyword evidence="3" id="KW-1185">Reference proteome</keyword>
<reference evidence="3" key="1">
    <citation type="submission" date="2018-03" db="EMBL/GenBank/DDBJ databases">
        <title>Gramella fulva sp. nov., isolated from a dry surface of tidal flat.</title>
        <authorList>
            <person name="Hwang S.H."/>
            <person name="Hwang W.M."/>
            <person name="Kang K."/>
            <person name="Ahn T.-Y."/>
        </authorList>
    </citation>
    <scope>NUCLEOTIDE SEQUENCE [LARGE SCALE GENOMIC DNA]</scope>
    <source>
        <strain evidence="3">SH35</strain>
    </source>
</reference>
<gene>
    <name evidence="2" type="ORF">C7S20_12345</name>
</gene>
<dbReference type="SUPFAM" id="SSF74653">
    <property type="entry name" value="TolA/TonB C-terminal domain"/>
    <property type="match status" value="1"/>
</dbReference>
<dbReference type="EMBL" id="CP028136">
    <property type="protein sequence ID" value="AVR45979.1"/>
    <property type="molecule type" value="Genomic_DNA"/>
</dbReference>
<feature type="transmembrane region" description="Helical" evidence="1">
    <location>
        <begin position="16"/>
        <end position="34"/>
    </location>
</feature>
<keyword evidence="1" id="KW-0812">Transmembrane</keyword>
<evidence type="ECO:0000256" key="1">
    <source>
        <dbReference type="SAM" id="Phobius"/>
    </source>
</evidence>
<evidence type="ECO:0000313" key="3">
    <source>
        <dbReference type="Proteomes" id="UP000241507"/>
    </source>
</evidence>
<dbReference type="Gene3D" id="3.30.1150.10">
    <property type="match status" value="1"/>
</dbReference>
<sequence>MVPKKNSRADLSRNSVIYFQIGLIIVLSISYAGLEWNFEHKQNYDLQQVEFTAENSIDVPVTELKQLPPPPPPPPAPEIIEVVQDNLEIKETEIKSTETSQDEKIEVAEVADIRDEEITEEIEDVPFVAIANVPLYPGCENEKDNEAKKKCMSKKIEDFVQREFRTEIGSELGLTGINKIYVVFRINEKGMVSNIQARGPHKALEAEAERVIKLLPPMIPGRQRNHPVGVIYTLPIIFDVKVAI</sequence>
<proteinExistence type="predicted"/>
<evidence type="ECO:0000313" key="2">
    <source>
        <dbReference type="EMBL" id="AVR45979.1"/>
    </source>
</evidence>
<dbReference type="OrthoDB" id="1522859at2"/>
<dbReference type="AlphaFoldDB" id="A0A2R3Z6U4"/>
<keyword evidence="1" id="KW-1133">Transmembrane helix</keyword>
<accession>A0A2R3Z6U4</accession>
<dbReference type="Proteomes" id="UP000241507">
    <property type="component" value="Chromosome"/>
</dbReference>
<dbReference type="KEGG" id="grs:C7S20_12345"/>
<organism evidence="2 3">
    <name type="scientific">Christiangramia fulva</name>
    <dbReference type="NCBI Taxonomy" id="2126553"/>
    <lineage>
        <taxon>Bacteria</taxon>
        <taxon>Pseudomonadati</taxon>
        <taxon>Bacteroidota</taxon>
        <taxon>Flavobacteriia</taxon>
        <taxon>Flavobacteriales</taxon>
        <taxon>Flavobacteriaceae</taxon>
        <taxon>Christiangramia</taxon>
    </lineage>
</organism>
<protein>
    <submittedName>
        <fullName evidence="2">Energy transducer TonB</fullName>
    </submittedName>
</protein>
<name>A0A2R3Z6U4_9FLAO</name>
<keyword evidence="1" id="KW-0472">Membrane</keyword>
<dbReference type="RefSeq" id="WP_107012754.1">
    <property type="nucleotide sequence ID" value="NZ_CP028136.1"/>
</dbReference>